<evidence type="ECO:0000313" key="2">
    <source>
        <dbReference type="EMBL" id="KZN10067.1"/>
    </source>
</evidence>
<dbReference type="Gramene" id="KZN10067">
    <property type="protein sequence ID" value="KZN10067"/>
    <property type="gene ID" value="DCAR_002723"/>
</dbReference>
<feature type="region of interest" description="Disordered" evidence="1">
    <location>
        <begin position="169"/>
        <end position="188"/>
    </location>
</feature>
<evidence type="ECO:0000256" key="1">
    <source>
        <dbReference type="SAM" id="MobiDB-lite"/>
    </source>
</evidence>
<dbReference type="PANTHER" id="PTHR35306:SF1">
    <property type="entry name" value="VQ DOMAIN-CONTAINING PROTEIN"/>
    <property type="match status" value="1"/>
</dbReference>
<dbReference type="PANTHER" id="PTHR35306">
    <property type="entry name" value="BNAA03G57290D PROTEIN"/>
    <property type="match status" value="1"/>
</dbReference>
<name>A0A166HC29_DAUCS</name>
<dbReference type="InterPro" id="IPR028322">
    <property type="entry name" value="PNRC-like_rgn"/>
</dbReference>
<dbReference type="OrthoDB" id="1921042at2759"/>
<dbReference type="GO" id="GO:0016071">
    <property type="term" value="P:mRNA metabolic process"/>
    <property type="evidence" value="ECO:0007669"/>
    <property type="project" value="UniProtKB-ARBA"/>
</dbReference>
<organism evidence="2">
    <name type="scientific">Daucus carota subsp. sativus</name>
    <name type="common">Carrot</name>
    <dbReference type="NCBI Taxonomy" id="79200"/>
    <lineage>
        <taxon>Eukaryota</taxon>
        <taxon>Viridiplantae</taxon>
        <taxon>Streptophyta</taxon>
        <taxon>Embryophyta</taxon>
        <taxon>Tracheophyta</taxon>
        <taxon>Spermatophyta</taxon>
        <taxon>Magnoliopsida</taxon>
        <taxon>eudicotyledons</taxon>
        <taxon>Gunneridae</taxon>
        <taxon>Pentapetalae</taxon>
        <taxon>asterids</taxon>
        <taxon>campanulids</taxon>
        <taxon>Apiales</taxon>
        <taxon>Apiaceae</taxon>
        <taxon>Apioideae</taxon>
        <taxon>Scandiceae</taxon>
        <taxon>Daucinae</taxon>
        <taxon>Daucus</taxon>
        <taxon>Daucus sect. Daucus</taxon>
    </lineage>
</organism>
<dbReference type="KEGG" id="dcr:108204733"/>
<gene>
    <name evidence="2" type="ORF">DCAR_002723</name>
    <name evidence="3" type="ORF">DCAR_0102855</name>
</gene>
<evidence type="ECO:0000313" key="3">
    <source>
        <dbReference type="EMBL" id="WOG83678.1"/>
    </source>
</evidence>
<keyword evidence="4" id="KW-1185">Reference proteome</keyword>
<accession>A0A166HC29</accession>
<dbReference type="STRING" id="79200.A0A166HC29"/>
<dbReference type="OMA" id="MEALVVF"/>
<reference evidence="2" key="1">
    <citation type="journal article" date="2016" name="Nat. Genet.">
        <title>A high-quality carrot genome assembly provides new insights into carotenoid accumulation and asterid genome evolution.</title>
        <authorList>
            <person name="Iorizzo M."/>
            <person name="Ellison S."/>
            <person name="Senalik D."/>
            <person name="Zeng P."/>
            <person name="Satapoomin P."/>
            <person name="Huang J."/>
            <person name="Bowman M."/>
            <person name="Iovene M."/>
            <person name="Sanseverino W."/>
            <person name="Cavagnaro P."/>
            <person name="Yildiz M."/>
            <person name="Macko-Podgorni A."/>
            <person name="Moranska E."/>
            <person name="Grzebelus E."/>
            <person name="Grzebelus D."/>
            <person name="Ashrafi H."/>
            <person name="Zheng Z."/>
            <person name="Cheng S."/>
            <person name="Spooner D."/>
            <person name="Van Deynze A."/>
            <person name="Simon P."/>
        </authorList>
    </citation>
    <scope>NUCLEOTIDE SEQUENCE [LARGE SCALE GENOMIC DNA]</scope>
    <source>
        <tissue evidence="2">Leaf</tissue>
    </source>
</reference>
<dbReference type="Pfam" id="PF15365">
    <property type="entry name" value="PNRC"/>
    <property type="match status" value="1"/>
</dbReference>
<dbReference type="Proteomes" id="UP000077755">
    <property type="component" value="Chromosome 1"/>
</dbReference>
<dbReference type="AlphaFoldDB" id="A0A166HC29"/>
<reference evidence="3" key="2">
    <citation type="submission" date="2022-03" db="EMBL/GenBank/DDBJ databases">
        <title>Draft title - Genomic analysis of global carrot germplasm unveils the trajectory of domestication and the origin of high carotenoid orange carrot.</title>
        <authorList>
            <person name="Iorizzo M."/>
            <person name="Ellison S."/>
            <person name="Senalik D."/>
            <person name="Macko-Podgorni A."/>
            <person name="Grzebelus D."/>
            <person name="Bostan H."/>
            <person name="Rolling W."/>
            <person name="Curaba J."/>
            <person name="Simon P."/>
        </authorList>
    </citation>
    <scope>NUCLEOTIDE SEQUENCE</scope>
    <source>
        <tissue evidence="3">Leaf</tissue>
    </source>
</reference>
<dbReference type="EMBL" id="LNRQ01000001">
    <property type="protein sequence ID" value="KZN10067.1"/>
    <property type="molecule type" value="Genomic_DNA"/>
</dbReference>
<sequence>METIVVVAHHRNQCYEKNQSNLGSPTFRDFKELSCRTFQSGSGGAGILPTPIKACTTPDGKRGFGFSPSSPFSKTPFPASFDYFSEDVESKNLKGNALKKSGSTPIPIKGGSERERSLFCNDFSYSELWAGPAYSNSPPPSSLPIPKFFAPPKRTASLDFPSSAVSDMDLHPLARSAPPSPKREHTVSARKLFSNADHALATQDLRRILNLDVTDD</sequence>
<proteinExistence type="predicted"/>
<protein>
    <submittedName>
        <fullName evidence="2">Uncharacterized protein</fullName>
    </submittedName>
</protein>
<evidence type="ECO:0000313" key="4">
    <source>
        <dbReference type="Proteomes" id="UP000077755"/>
    </source>
</evidence>
<dbReference type="EMBL" id="CP093343">
    <property type="protein sequence ID" value="WOG83678.1"/>
    <property type="molecule type" value="Genomic_DNA"/>
</dbReference>